<dbReference type="InterPro" id="IPR013786">
    <property type="entry name" value="AcylCoA_DH/ox_N"/>
</dbReference>
<dbReference type="Gene3D" id="1.10.540.10">
    <property type="entry name" value="Acyl-CoA dehydrogenase/oxidase, N-terminal domain"/>
    <property type="match status" value="1"/>
</dbReference>
<dbReference type="Gene3D" id="2.40.110.10">
    <property type="entry name" value="Butyryl-CoA Dehydrogenase, subunit A, domain 2"/>
    <property type="match status" value="1"/>
</dbReference>
<dbReference type="PANTHER" id="PTHR43884">
    <property type="entry name" value="ACYL-COA DEHYDROGENASE"/>
    <property type="match status" value="1"/>
</dbReference>
<dbReference type="GO" id="GO:0050660">
    <property type="term" value="F:flavin adenine dinucleotide binding"/>
    <property type="evidence" value="ECO:0007669"/>
    <property type="project" value="InterPro"/>
</dbReference>
<dbReference type="Proteomes" id="UP000198891">
    <property type="component" value="Unassembled WGS sequence"/>
</dbReference>
<dbReference type="InterPro" id="IPR036250">
    <property type="entry name" value="AcylCo_DH-like_C"/>
</dbReference>
<evidence type="ECO:0000256" key="1">
    <source>
        <dbReference type="ARBA" id="ARBA00023002"/>
    </source>
</evidence>
<accession>A0A1H3LML3</accession>
<feature type="domain" description="Acyl-CoA dehydrogenase C-terminal" evidence="3">
    <location>
        <begin position="255"/>
        <end position="384"/>
    </location>
</feature>
<dbReference type="PIRSF" id="PIRSF016578">
    <property type="entry name" value="HsaA"/>
    <property type="match status" value="1"/>
</dbReference>
<reference evidence="4 5" key="1">
    <citation type="submission" date="2016-10" db="EMBL/GenBank/DDBJ databases">
        <authorList>
            <person name="de Groot N.N."/>
        </authorList>
    </citation>
    <scope>NUCLEOTIDE SEQUENCE [LARGE SCALE GENOMIC DNA]</scope>
    <source>
        <strain evidence="4 5">CGMCC 4.3491</strain>
    </source>
</reference>
<evidence type="ECO:0000259" key="3">
    <source>
        <dbReference type="Pfam" id="PF08028"/>
    </source>
</evidence>
<protein>
    <submittedName>
        <fullName evidence="4">3-hydroxy-9,10-secoandrosta-1,3,5(10)-triene-9,17-dione monooxygenase</fullName>
    </submittedName>
</protein>
<dbReference type="InterPro" id="IPR013107">
    <property type="entry name" value="Acyl-CoA_DH_C"/>
</dbReference>
<feature type="domain" description="Acyl-CoA dehydrogenase/oxidase N-terminal" evidence="2">
    <location>
        <begin position="22"/>
        <end position="116"/>
    </location>
</feature>
<dbReference type="SUPFAM" id="SSF56645">
    <property type="entry name" value="Acyl-CoA dehydrogenase NM domain-like"/>
    <property type="match status" value="1"/>
</dbReference>
<keyword evidence="5" id="KW-1185">Reference proteome</keyword>
<dbReference type="InterPro" id="IPR009100">
    <property type="entry name" value="AcylCoA_DH/oxidase_NM_dom_sf"/>
</dbReference>
<dbReference type="Pfam" id="PF08028">
    <property type="entry name" value="Acyl-CoA_dh_2"/>
    <property type="match status" value="1"/>
</dbReference>
<organism evidence="4 5">
    <name type="scientific">Herbiconiux ginsengi</name>
    <dbReference type="NCBI Taxonomy" id="381665"/>
    <lineage>
        <taxon>Bacteria</taxon>
        <taxon>Bacillati</taxon>
        <taxon>Actinomycetota</taxon>
        <taxon>Actinomycetes</taxon>
        <taxon>Micrococcales</taxon>
        <taxon>Microbacteriaceae</taxon>
        <taxon>Herbiconiux</taxon>
    </lineage>
</organism>
<dbReference type="GO" id="GO:0008470">
    <property type="term" value="F:3-methylbutanoyl-CoA dehydrogenase activity"/>
    <property type="evidence" value="ECO:0007669"/>
    <property type="project" value="TreeGrafter"/>
</dbReference>
<dbReference type="Gene3D" id="1.20.140.10">
    <property type="entry name" value="Butyryl-CoA Dehydrogenase, subunit A, domain 3"/>
    <property type="match status" value="1"/>
</dbReference>
<dbReference type="GO" id="GO:0006552">
    <property type="term" value="P:L-leucine catabolic process"/>
    <property type="evidence" value="ECO:0007669"/>
    <property type="project" value="TreeGrafter"/>
</dbReference>
<proteinExistence type="predicted"/>
<dbReference type="PANTHER" id="PTHR43884:SF12">
    <property type="entry name" value="ISOVALERYL-COA DEHYDROGENASE, MITOCHONDRIAL-RELATED"/>
    <property type="match status" value="1"/>
</dbReference>
<dbReference type="RefSeq" id="WP_092549728.1">
    <property type="nucleotide sequence ID" value="NZ_FNPZ01000001.1"/>
</dbReference>
<dbReference type="GO" id="GO:0004497">
    <property type="term" value="F:monooxygenase activity"/>
    <property type="evidence" value="ECO:0007669"/>
    <property type="project" value="UniProtKB-KW"/>
</dbReference>
<evidence type="ECO:0000259" key="2">
    <source>
        <dbReference type="Pfam" id="PF02771"/>
    </source>
</evidence>
<keyword evidence="1" id="KW-0560">Oxidoreductase</keyword>
<dbReference type="SUPFAM" id="SSF47203">
    <property type="entry name" value="Acyl-CoA dehydrogenase C-terminal domain-like"/>
    <property type="match status" value="1"/>
</dbReference>
<dbReference type="Pfam" id="PF02771">
    <property type="entry name" value="Acyl-CoA_dh_N"/>
    <property type="match status" value="1"/>
</dbReference>
<sequence length="407" mass="44824">MNSPATVQVTAPRTLTFDQALENARSLHDRVLTEAEETERNARHSEGLHQAFLEAGFYHLLRPKTFGGYEFTLPQFLRVMREIARADMATAWCLTLASGHNLQVASFWGEKAQRQVFSGEYFAAPMTSAPAGKLTRVEGGFIVDGVHRYASGVPYSTHFCGHAFHDDREGVISTFIAPRESYTILDDWGGTLGLRGSGSNSVEFVNAFIPEEFVLEGVTQITIDAATQAHGRLLHGNPMYGAPGMGFFSLELNSLALGAALALFDEYETQMITRRTVTPPFGPRMEDTFFQWRYGTARAKLDAAVGTMDHAGAMFDEALAAMDTTPFSREVDLRIGLVAGESARLLWAAVSDFLFKSIGSSAVVSGTRPERIWRDLSQWWSHLNTQLSDPLTTMYAASHFESAKADA</sequence>
<keyword evidence="4" id="KW-0503">Monooxygenase</keyword>
<dbReference type="InterPro" id="IPR046373">
    <property type="entry name" value="Acyl-CoA_Oxase/DH_mid-dom_sf"/>
</dbReference>
<evidence type="ECO:0000313" key="5">
    <source>
        <dbReference type="Proteomes" id="UP000198891"/>
    </source>
</evidence>
<name>A0A1H3LML3_9MICO</name>
<gene>
    <name evidence="4" type="ORF">SAMN05216554_1053</name>
</gene>
<dbReference type="STRING" id="381665.SAMN05216554_1053"/>
<dbReference type="AlphaFoldDB" id="A0A1H3LML3"/>
<dbReference type="EMBL" id="FNPZ01000001">
    <property type="protein sequence ID" value="SDY65787.1"/>
    <property type="molecule type" value="Genomic_DNA"/>
</dbReference>
<dbReference type="InterPro" id="IPR037069">
    <property type="entry name" value="AcylCoA_DH/ox_N_sf"/>
</dbReference>
<dbReference type="OrthoDB" id="3404950at2"/>
<evidence type="ECO:0000313" key="4">
    <source>
        <dbReference type="EMBL" id="SDY65787.1"/>
    </source>
</evidence>